<proteinExistence type="inferred from homology"/>
<keyword evidence="6" id="KW-1185">Reference proteome</keyword>
<dbReference type="InterPro" id="IPR008949">
    <property type="entry name" value="Isoprenoid_synthase_dom_sf"/>
</dbReference>
<protein>
    <recommendedName>
        <fullName evidence="4">Terpene synthase</fullName>
        <ecNumber evidence="4">4.2.3.-</ecNumber>
    </recommendedName>
</protein>
<evidence type="ECO:0000256" key="4">
    <source>
        <dbReference type="RuleBase" id="RU366034"/>
    </source>
</evidence>
<gene>
    <name evidence="5" type="ORF">FJTKL_13152</name>
</gene>
<evidence type="ECO:0000313" key="6">
    <source>
        <dbReference type="Proteomes" id="UP001600888"/>
    </source>
</evidence>
<dbReference type="PANTHER" id="PTHR35201:SF4">
    <property type="entry name" value="BETA-PINACENE SYNTHASE-RELATED"/>
    <property type="match status" value="1"/>
</dbReference>
<dbReference type="EMBL" id="JBAWTH010000072">
    <property type="protein sequence ID" value="KAL2279783.1"/>
    <property type="molecule type" value="Genomic_DNA"/>
</dbReference>
<dbReference type="PANTHER" id="PTHR35201">
    <property type="entry name" value="TERPENE SYNTHASE"/>
    <property type="match status" value="1"/>
</dbReference>
<keyword evidence="4" id="KW-0479">Metal-binding</keyword>
<dbReference type="Gene3D" id="1.10.600.10">
    <property type="entry name" value="Farnesyl Diphosphate Synthase"/>
    <property type="match status" value="1"/>
</dbReference>
<dbReference type="EC" id="4.2.3.-" evidence="4"/>
<evidence type="ECO:0000313" key="5">
    <source>
        <dbReference type="EMBL" id="KAL2279783.1"/>
    </source>
</evidence>
<comment type="caution">
    <text evidence="5">The sequence shown here is derived from an EMBL/GenBank/DDBJ whole genome shotgun (WGS) entry which is preliminary data.</text>
</comment>
<dbReference type="SUPFAM" id="SSF48576">
    <property type="entry name" value="Terpenoid synthases"/>
    <property type="match status" value="1"/>
</dbReference>
<dbReference type="Proteomes" id="UP001600888">
    <property type="component" value="Unassembled WGS sequence"/>
</dbReference>
<dbReference type="InterPro" id="IPR034686">
    <property type="entry name" value="Terpene_cyclase-like_2"/>
</dbReference>
<dbReference type="Pfam" id="PF19086">
    <property type="entry name" value="Terpene_syn_C_2"/>
    <property type="match status" value="1"/>
</dbReference>
<accession>A0ABR4EBG8</accession>
<keyword evidence="4" id="KW-0456">Lyase</keyword>
<evidence type="ECO:0000256" key="3">
    <source>
        <dbReference type="ARBA" id="ARBA00022842"/>
    </source>
</evidence>
<evidence type="ECO:0000256" key="1">
    <source>
        <dbReference type="ARBA" id="ARBA00001946"/>
    </source>
</evidence>
<keyword evidence="3 4" id="KW-0460">Magnesium</keyword>
<organism evidence="5 6">
    <name type="scientific">Diaporthe vaccinii</name>
    <dbReference type="NCBI Taxonomy" id="105482"/>
    <lineage>
        <taxon>Eukaryota</taxon>
        <taxon>Fungi</taxon>
        <taxon>Dikarya</taxon>
        <taxon>Ascomycota</taxon>
        <taxon>Pezizomycotina</taxon>
        <taxon>Sordariomycetes</taxon>
        <taxon>Sordariomycetidae</taxon>
        <taxon>Diaporthales</taxon>
        <taxon>Diaporthaceae</taxon>
        <taxon>Diaporthe</taxon>
        <taxon>Diaporthe eres species complex</taxon>
    </lineage>
</organism>
<comment type="cofactor">
    <cofactor evidence="1 4">
        <name>Mg(2+)</name>
        <dbReference type="ChEBI" id="CHEBI:18420"/>
    </cofactor>
</comment>
<sequence>MDRLMAAMDGTEHNEPTLKIVVAHDTVKSPLGMAHLKGARSSVLTCSQGVQHRFAEAMRSYSSGVLRHVQDASSNHVPTLEEIILVRRESAGVSPLYHLVECAHDLNVPDEVFNDPDIRELEVLGSDMVSITNDILSYRKEENEGIPHNMIALCRMNGMPAQEAFDMVGELLQERYRRWDVIEGHVRSWGEELDGQVQRYIEAIKCVVKANLYWSFESERYLGCNPVDVRRTRTIRVLANPVFLSKTKS</sequence>
<comment type="similarity">
    <text evidence="2 4">Belongs to the terpene synthase family.</text>
</comment>
<reference evidence="5 6" key="1">
    <citation type="submission" date="2024-03" db="EMBL/GenBank/DDBJ databases">
        <title>A high-quality draft genome sequence of Diaporthe vaccinii, a causative agent of upright dieback and viscid rot disease in cranberry plants.</title>
        <authorList>
            <person name="Sarrasin M."/>
            <person name="Lang B.F."/>
            <person name="Burger G."/>
        </authorList>
    </citation>
    <scope>NUCLEOTIDE SEQUENCE [LARGE SCALE GENOMIC DNA]</scope>
    <source>
        <strain evidence="5 6">IS7</strain>
    </source>
</reference>
<name>A0ABR4EBG8_9PEZI</name>
<evidence type="ECO:0000256" key="2">
    <source>
        <dbReference type="ARBA" id="ARBA00006333"/>
    </source>
</evidence>